<comment type="caution">
    <text evidence="1">The sequence shown here is derived from an EMBL/GenBank/DDBJ whole genome shotgun (WGS) entry which is preliminary data.</text>
</comment>
<dbReference type="Proteomes" id="UP000649955">
    <property type="component" value="Unassembled WGS sequence"/>
</dbReference>
<sequence length="60" mass="6318">MRDRLAEARSLATDVAHGSHVELLWIWVIEMSPDALGNSTIVTTAIEGPGTGSIRCPGTG</sequence>
<evidence type="ECO:0000313" key="2">
    <source>
        <dbReference type="Proteomes" id="UP000649955"/>
    </source>
</evidence>
<accession>A0ABQ3KHA8</accession>
<organism evidence="1 2">
    <name type="scientific">Amycolatopsis bullii</name>
    <dbReference type="NCBI Taxonomy" id="941987"/>
    <lineage>
        <taxon>Bacteria</taxon>
        <taxon>Bacillati</taxon>
        <taxon>Actinomycetota</taxon>
        <taxon>Actinomycetes</taxon>
        <taxon>Pseudonocardiales</taxon>
        <taxon>Pseudonocardiaceae</taxon>
        <taxon>Amycolatopsis</taxon>
    </lineage>
</organism>
<protein>
    <submittedName>
        <fullName evidence="1">Uncharacterized protein</fullName>
    </submittedName>
</protein>
<gene>
    <name evidence="1" type="ORF">GCM10017567_50260</name>
</gene>
<evidence type="ECO:0000313" key="1">
    <source>
        <dbReference type="EMBL" id="GHG25007.1"/>
    </source>
</evidence>
<dbReference type="EMBL" id="BNAW01000024">
    <property type="protein sequence ID" value="GHG25007.1"/>
    <property type="molecule type" value="Genomic_DNA"/>
</dbReference>
<reference evidence="2" key="1">
    <citation type="journal article" date="2019" name="Int. J. Syst. Evol. Microbiol.">
        <title>The Global Catalogue of Microorganisms (GCM) 10K type strain sequencing project: providing services to taxonomists for standard genome sequencing and annotation.</title>
        <authorList>
            <consortium name="The Broad Institute Genomics Platform"/>
            <consortium name="The Broad Institute Genome Sequencing Center for Infectious Disease"/>
            <person name="Wu L."/>
            <person name="Ma J."/>
        </authorList>
    </citation>
    <scope>NUCLEOTIDE SEQUENCE [LARGE SCALE GENOMIC DNA]</scope>
    <source>
        <strain evidence="2">CGMCC 4.7680</strain>
    </source>
</reference>
<keyword evidence="2" id="KW-1185">Reference proteome</keyword>
<proteinExistence type="predicted"/>
<name>A0ABQ3KHA8_9PSEU</name>